<evidence type="ECO:0000313" key="2">
    <source>
        <dbReference type="EMBL" id="ANY77377.1"/>
    </source>
</evidence>
<reference evidence="2" key="1">
    <citation type="submission" date="2016-07" db="EMBL/GenBank/DDBJ databases">
        <title>Microvirga ossetica sp. nov. a new species of rhizobia isolated from root nodules of the legume species Vicia alpestris Steven originated from North Ossetia region in the Caucasus.</title>
        <authorList>
            <person name="Safronova V.I."/>
            <person name="Kuznetsova I.G."/>
            <person name="Sazanova A.L."/>
            <person name="Belimov A."/>
            <person name="Andronov E."/>
            <person name="Osledkin Y.S."/>
            <person name="Onishchuk O.P."/>
            <person name="Kurchak O.N."/>
            <person name="Shaposhnikov A.I."/>
            <person name="Willems A."/>
            <person name="Tikhonovich I.A."/>
        </authorList>
    </citation>
    <scope>NUCLEOTIDE SEQUENCE [LARGE SCALE GENOMIC DNA]</scope>
    <source>
        <strain evidence="2">V5/3M</strain>
    </source>
</reference>
<dbReference type="RefSeq" id="WP_157934007.1">
    <property type="nucleotide sequence ID" value="NZ_CP016616.1"/>
</dbReference>
<dbReference type="InterPro" id="IPR003718">
    <property type="entry name" value="OsmC/Ohr_fam"/>
</dbReference>
<evidence type="ECO:0008006" key="3">
    <source>
        <dbReference type="Google" id="ProtNLM"/>
    </source>
</evidence>
<dbReference type="InterPro" id="IPR036102">
    <property type="entry name" value="OsmC/Ohrsf"/>
</dbReference>
<dbReference type="AlphaFoldDB" id="A0A1B2EBR6"/>
<sequence length="182" mass="19296">MTDRRTPTSGQPLGLLGQGGEDLPVTTGKTLSPSTRTLRCRTEATGRFSQRHHVRDLAPFGGGSDVEALTLLNDDTMPSPSEALLAALGSCLSVSIQANAAARAIPIRRLAIELEGDIDLAALWGTGDLDFKGPGFETVSVSVRIEADTPRDVLKALLDHAVRWSPVANTLYNPINLDIALA</sequence>
<proteinExistence type="predicted"/>
<dbReference type="InterPro" id="IPR052924">
    <property type="entry name" value="OsmC/Ohr_hydroprdx_reductase"/>
</dbReference>
<dbReference type="PANTHER" id="PTHR35368:SF1">
    <property type="entry name" value="HYDROPEROXIDE REDUCTASE"/>
    <property type="match status" value="1"/>
</dbReference>
<feature type="region of interest" description="Disordered" evidence="1">
    <location>
        <begin position="1"/>
        <end position="33"/>
    </location>
</feature>
<dbReference type="InterPro" id="IPR015946">
    <property type="entry name" value="KH_dom-like_a/b"/>
</dbReference>
<accession>A0A1B2EBR6</accession>
<dbReference type="EMBL" id="CP016616">
    <property type="protein sequence ID" value="ANY77377.1"/>
    <property type="molecule type" value="Genomic_DNA"/>
</dbReference>
<dbReference type="OrthoDB" id="5356953at2"/>
<dbReference type="Pfam" id="PF02566">
    <property type="entry name" value="OsmC"/>
    <property type="match status" value="1"/>
</dbReference>
<dbReference type="PANTHER" id="PTHR35368">
    <property type="entry name" value="HYDROPEROXIDE REDUCTASE"/>
    <property type="match status" value="1"/>
</dbReference>
<gene>
    <name evidence="2" type="ORF">BB934_03360</name>
</gene>
<dbReference type="KEGG" id="moc:BB934_03360"/>
<evidence type="ECO:0000256" key="1">
    <source>
        <dbReference type="SAM" id="MobiDB-lite"/>
    </source>
</evidence>
<protein>
    <recommendedName>
        <fullName evidence="3">Peroxiredoxin</fullName>
    </recommendedName>
</protein>
<organism evidence="2">
    <name type="scientific">Microvirga ossetica</name>
    <dbReference type="NCBI Taxonomy" id="1882682"/>
    <lineage>
        <taxon>Bacteria</taxon>
        <taxon>Pseudomonadati</taxon>
        <taxon>Pseudomonadota</taxon>
        <taxon>Alphaproteobacteria</taxon>
        <taxon>Hyphomicrobiales</taxon>
        <taxon>Methylobacteriaceae</taxon>
        <taxon>Microvirga</taxon>
    </lineage>
</organism>
<dbReference type="Gene3D" id="3.30.300.20">
    <property type="match status" value="1"/>
</dbReference>
<name>A0A1B2EBR6_9HYPH</name>
<dbReference type="SUPFAM" id="SSF82784">
    <property type="entry name" value="OsmC-like"/>
    <property type="match status" value="1"/>
</dbReference>